<feature type="compositionally biased region" description="Low complexity" evidence="1">
    <location>
        <begin position="346"/>
        <end position="393"/>
    </location>
</feature>
<feature type="compositionally biased region" description="Low complexity" evidence="1">
    <location>
        <begin position="260"/>
        <end position="338"/>
    </location>
</feature>
<feature type="domain" description="WAP" evidence="4">
    <location>
        <begin position="984"/>
        <end position="1032"/>
    </location>
</feature>
<reference evidence="6" key="1">
    <citation type="submission" date="2025-08" db="UniProtKB">
        <authorList>
            <consortium name="RefSeq"/>
        </authorList>
    </citation>
    <scope>IDENTIFICATION</scope>
    <source>
        <tissue evidence="6">Whole sample</tissue>
    </source>
</reference>
<dbReference type="RefSeq" id="XP_022286474.1">
    <property type="nucleotide sequence ID" value="XM_022430766.1"/>
</dbReference>
<evidence type="ECO:0000313" key="6">
    <source>
        <dbReference type="RefSeq" id="XP_022286474.1"/>
    </source>
</evidence>
<dbReference type="InterPro" id="IPR000082">
    <property type="entry name" value="SEA_dom"/>
</dbReference>
<dbReference type="SUPFAM" id="SSF57256">
    <property type="entry name" value="Elafin-like"/>
    <property type="match status" value="8"/>
</dbReference>
<feature type="region of interest" description="Disordered" evidence="1">
    <location>
        <begin position="260"/>
        <end position="393"/>
    </location>
</feature>
<sequence length="3432" mass="381226">MSYKRREYDEDLVFSGQAIRPYLAYDNYLMYNNSVVSGHSIRDKFSAIGSHHSLYRLKGSDSGSFGSGSSRSGGCRRCIIISAVLLSLGVLGAVIGVAVFFSDQSPTMKTTTAVPPTTTTPSVPATFSGSLKLQQAFTQGLTNPSSTEYLDLASSVQQELDNTFRNSAMNNIYNYSKVIGFVSGSVVVKFRSYFIHNTVVVNNNGNEQQTRIDMAAVTKVIVDEIKAKKASGSSGYLSQADENSLLLSEGTDLPTTTVAAASTTRATSTQPPMTTQTNAATEATSTAAPTSTEPLTTTQSPTTQTDEATQSTTTTTAAATTTITTTAAQVSSAAPAPTEVTSQDPTTEGSETMTEQQTTTAATTTESTSQTTTEQAVSETQPSKKATTPMTTIPVTTSTTSIVTTTTTVPLPTTTEEPPPPVFVGEVKLNQTWDDSLNNTNSTEYQALAYDIEAELDATFKNSSLGDNYNYSKVTGFKPGSIEVDYISYFIETTLTVVDENGNKARMEMNASVVVEVFREEVKKKQEDQSHDGPKKSIFSAIIKESIKVVQLPPPQKPTQPTTYAPTEPPFTKPPMHPCSNFTLMRERGTACVLPLAAKFMGANDLMEFCQATKNLTQCVNENLYKSLNTSCSKDQEEALLRVFGPELQGTFNLPYNPSQCIGMTTLPPPTTTISPAPAYHCDNVTYIEIIGERCLFPLTARFQNATDLKEFCSVTMEMTECVNNNAYNENGAECSEVQIERLLQHFGPTLQRDLSLRYNPAQCLETGNKTTEQPRPTTTSPDPAYHCDNVTYIGSIGERCFVPLTVRFQNASDLKEFCSVTKEMTECVNRNAYNEKGAECSEVQIERLLQHFGPTLQRDLALRYNPAQCVGMENKTTDGDLTFSLKFLDMEWNMNLLNKTSTEYDLMKRTIMGNVTMQFVNISGISDMKIMAFRKGSLIVDFWFSITWPLRSGDLIENIKGILEKNGSIHMLPVDPQYFPHDTVMKEGMCPAVDQQTLGECNRTECEGDSHCKGNQKCCSNGCVKTCMDWEMYSTCQNVTYIHERARTNCSGAYFAFVNNLYSDDCSTYRDLIGCMTVNLQVSNHRCSMEGIATLVGKNMFKIFDGKKSTFNGLGCFDGVTNASNVDLSTLCRSSELYSYHLKYSCVVNTTESLHSEEEICSLYRYKLSCAEFSNRNYLKFGNCNSNFTKYIIRNNRSTLMPELDSRINDTVCSGQSTCKTLFYNELEILPSCFSMPLGIIGRIPRTACLALETMHDCLVAKTLQKNEYCSVADVSESVRLFVNYWTQSFFHSMNTPRLPRENITACTPTKERSDPGLNSNSTCHNPNMLVLLGTTCFEYFKNFSVSNYCQILQHLVIPCIQGIVSEFFHETCSTEQIQQTLGHRNDSIAQIVDRSAFTCPNISSTKSACMSFSTLLSPEYQRCFEAHYIFMYINMTSHDEKCRMYAHSVRCLEESLPNCKRGEVVPFLDFFLEYARLNGTERDYQCGVPQPIEAFCEDHEAVFLQIYGRCYHFLLYFHQGCLMTNYLLDCAYNATQESYFKCPESEVKQILINSTALLERKFPGHGENISSCLSLNTNYNACKDVEHIEKLGGECLRVYSINLTTAAESSAFCRAMHDFTKCTMSLLTNETGVRCSSEQVSGVVKLLGPQLKAELGLRFNPEECSFNTSESKTVKQAAFTIRLKSLNWTEELSDRRSAMFLLWNLSIVTNFSAAFGHYPGYMGVTVTQFRRGSVYADLDFRYDSSLISLTDAIEAARNATRSGNIYKLPVDDYFVFRGESKEGMCSVPARNSSATCVETCQMDSNCTGTQKCCFNGCGHTCQEAVYIKTDACEDLEHIEKLGGECLGVHSANLTNATESQAFCRAMHNFTKCVMDTLTRKTGVRCSSEQVMRVVKLLGPRLKAELGLRFNPEECFFNTSESKTVKQAAFTIRLKSLNWTEELSDRRSAMFLLWNLSIVTNFSAAFGHYPGYMGVTVTQFRRGSVYADLDFRYDSSLISLTDAIEAARNATRSGNIYKLPVDDYFVFRGESKEGMCSVPARNSSATCVETCQMDSNCTGTQKCCFNGCGHTCQEAVYIKTDACEDLEHIEKLGGECLGVHSANLTNATESQAFCRAMHNFTKCVMDTLTRKTGVRCSSEQVMRVVKLLGPRLKAELGLRFNPEECSFNTSESKTVKQAAFTIRLKSLNWTEELSDRRSAMFLLWNLSIVTNFSAAFGHYPGYMGVTVTQFRRGSVYADLDFRYDSSLISLTDAIEAARNATRSGNIYKLPVDDYFVFRGESKEGMCSVPARNSSATCVETCQMDSNCTGTQKCCFNGCGHTCQEAVYIKTDACEDLEHIEKLGGECLGVHSANLTNATESQAFCRAMHNFTKCVMDTLTRKTGVRCSSEQVMRVVKLLGPRLKAELGLRFNPEECSFNTSESKTVKQAAFTIRLKSLNWTEELSDRRSAMFLLWNLSIVTNFSAAFGHYPGYMGVTVTQFRRGSVYADLDFRYDSSLISLTDAIEAARNATRSGNIYKLPVDDYFVFRGESKEGMCSVPARNSSATCVETCQMDSNCTGTQKCCFNGCGHTCQEAVYIKTDACEDLEHIEKLGGECLGVHSANLTNATESQAFCRAMHNFTKCVMDTLTRKTGVRCSSEQVMRVVKLLGPRLKAELGLRFNPEECSFNTSESKTVKQAAFTIRLKSLNWTEELSDRRSAMFLLWNLSIVTNFSAAFGHYPGYMGVTVTQFRIGSVYADLDFRYDSSLISLTDAIEAARNATRSGNIYKLPVDDYFVFRGESKEGMCSVPARNSSATCVETCQMDSNCTGTQKCCFNGCGHTCQEAVYIKTDACEDLEHIEKLGGECLGVHSANLTNATESQAFCRAMHNFTKCVMDTLTRKTGVRCSSEQVMRVVKLLGPRLKAELGLRFNPEECSFNTSESKTVKQAAFTIRLKSLNWTEELSDRRSAMFLLWNLSIVTNFSAAFGHYPGYMGVTVTQFRIGSVYADLDFRYDSSLISLTDAIEAARNATRSGNIYKLPVDDYFVFRGESKEGMCSVPARNSSATCVETCQMDSNCTGTQKCCFNGCGHTCQEAVYIKTDACEDLEHIEKLGGECLGVHSANLTNATESQAFCRAMHNFTKCVMDTLTRKTGVRCSSEQVMRVVKLLGPRLKAELGLRFNPEECSFNTSESKTVKQAAFTIRLKSLNWTEELSDRRSAMFLLWNLSIVTNFSAAFGHYPGYMGVTVTQFRRGSVYADLDFRYDSSLISLTDAIEAARNATRSGNIYKLPVDDYFVFRGESKEGMCSVPARNSSATCVETCQMDSNCTGTQKCCFNGCGHTCQEAVYIKTDACEDLEHIEKLGGECLGVHSANLTNATESQAFCRAMHNFTKCVMDTLTRETGVRCSSEQVLSTVQILGPRLKADLNLQFNPEDCFKDAEKSAEMTTPRQK</sequence>
<evidence type="ECO:0000256" key="1">
    <source>
        <dbReference type="SAM" id="MobiDB-lite"/>
    </source>
</evidence>
<dbReference type="OrthoDB" id="6148746at2759"/>
<keyword evidence="5" id="KW-1185">Reference proteome</keyword>
<evidence type="ECO:0000259" key="3">
    <source>
        <dbReference type="PROSITE" id="PS50024"/>
    </source>
</evidence>
<feature type="domain" description="WAP" evidence="4">
    <location>
        <begin position="3030"/>
        <end position="3077"/>
    </location>
</feature>
<feature type="domain" description="SEA" evidence="3">
    <location>
        <begin position="121"/>
        <end position="242"/>
    </location>
</feature>
<organism evidence="5 6">
    <name type="scientific">Crassostrea virginica</name>
    <name type="common">Eastern oyster</name>
    <dbReference type="NCBI Taxonomy" id="6565"/>
    <lineage>
        <taxon>Eukaryota</taxon>
        <taxon>Metazoa</taxon>
        <taxon>Spiralia</taxon>
        <taxon>Lophotrochozoa</taxon>
        <taxon>Mollusca</taxon>
        <taxon>Bivalvia</taxon>
        <taxon>Autobranchia</taxon>
        <taxon>Pteriomorphia</taxon>
        <taxon>Ostreida</taxon>
        <taxon>Ostreoidea</taxon>
        <taxon>Ostreidae</taxon>
        <taxon>Crassostrea</taxon>
    </lineage>
</organism>
<dbReference type="Gene3D" id="3.30.70.960">
    <property type="entry name" value="SEA domain"/>
    <property type="match status" value="2"/>
</dbReference>
<keyword evidence="2" id="KW-0812">Transmembrane</keyword>
<feature type="domain" description="WAP" evidence="4">
    <location>
        <begin position="1780"/>
        <end position="1827"/>
    </location>
</feature>
<dbReference type="GO" id="GO:0005615">
    <property type="term" value="C:extracellular space"/>
    <property type="evidence" value="ECO:0007669"/>
    <property type="project" value="TreeGrafter"/>
</dbReference>
<gene>
    <name evidence="6" type="primary">LOC111099477</name>
</gene>
<feature type="domain" description="WAP" evidence="4">
    <location>
        <begin position="2280"/>
        <end position="2327"/>
    </location>
</feature>
<dbReference type="SUPFAM" id="SSF82671">
    <property type="entry name" value="SEA domain"/>
    <property type="match status" value="2"/>
</dbReference>
<feature type="domain" description="WAP" evidence="4">
    <location>
        <begin position="2030"/>
        <end position="2077"/>
    </location>
</feature>
<feature type="transmembrane region" description="Helical" evidence="2">
    <location>
        <begin position="78"/>
        <end position="101"/>
    </location>
</feature>
<dbReference type="KEGG" id="cvn:111099477"/>
<dbReference type="Pfam" id="PF01390">
    <property type="entry name" value="SEA"/>
    <property type="match status" value="2"/>
</dbReference>
<dbReference type="InterPro" id="IPR036645">
    <property type="entry name" value="Elafin-like_sf"/>
</dbReference>
<evidence type="ECO:0000259" key="4">
    <source>
        <dbReference type="PROSITE" id="PS51390"/>
    </source>
</evidence>
<dbReference type="PROSITE" id="PS50024">
    <property type="entry name" value="SEA"/>
    <property type="match status" value="2"/>
</dbReference>
<name>A0A8B8A9C3_CRAVI</name>
<keyword evidence="2" id="KW-0472">Membrane</keyword>
<feature type="domain" description="SEA" evidence="3">
    <location>
        <begin position="419"/>
        <end position="529"/>
    </location>
</feature>
<dbReference type="CDD" id="cd00199">
    <property type="entry name" value="WAP"/>
    <property type="match status" value="8"/>
</dbReference>
<evidence type="ECO:0000313" key="5">
    <source>
        <dbReference type="Proteomes" id="UP000694844"/>
    </source>
</evidence>
<feature type="domain" description="WAP" evidence="4">
    <location>
        <begin position="2530"/>
        <end position="2577"/>
    </location>
</feature>
<dbReference type="PROSITE" id="PS51390">
    <property type="entry name" value="WAP"/>
    <property type="match status" value="8"/>
</dbReference>
<dbReference type="SMART" id="SM00217">
    <property type="entry name" value="WAP"/>
    <property type="match status" value="8"/>
</dbReference>
<dbReference type="GeneID" id="111099477"/>
<dbReference type="InterPro" id="IPR050514">
    <property type="entry name" value="WAP_four-disulfide_core"/>
</dbReference>
<dbReference type="PANTHER" id="PTHR19441">
    <property type="entry name" value="WHEY ACDIC PROTEIN WAP"/>
    <property type="match status" value="1"/>
</dbReference>
<dbReference type="SMART" id="SM00200">
    <property type="entry name" value="SEA"/>
    <property type="match status" value="9"/>
</dbReference>
<feature type="domain" description="WAP" evidence="4">
    <location>
        <begin position="2780"/>
        <end position="2827"/>
    </location>
</feature>
<proteinExistence type="predicted"/>
<dbReference type="Gene3D" id="4.10.75.10">
    <property type="entry name" value="Elafin-like"/>
    <property type="match status" value="8"/>
</dbReference>
<keyword evidence="2" id="KW-1133">Transmembrane helix</keyword>
<dbReference type="GO" id="GO:0004867">
    <property type="term" value="F:serine-type endopeptidase inhibitor activity"/>
    <property type="evidence" value="ECO:0007669"/>
    <property type="project" value="TreeGrafter"/>
</dbReference>
<feature type="domain" description="WAP" evidence="4">
    <location>
        <begin position="3280"/>
        <end position="3327"/>
    </location>
</feature>
<evidence type="ECO:0000256" key="2">
    <source>
        <dbReference type="SAM" id="Phobius"/>
    </source>
</evidence>
<accession>A0A8B8A9C3</accession>
<protein>
    <submittedName>
        <fullName evidence="6">Uncharacterized protein LOC111099477</fullName>
    </submittedName>
</protein>
<dbReference type="Pfam" id="PF00095">
    <property type="entry name" value="WAP"/>
    <property type="match status" value="8"/>
</dbReference>
<dbReference type="PANTHER" id="PTHR19441:SF95">
    <property type="entry name" value="PERLWAPIN ISOFORM X1"/>
    <property type="match status" value="1"/>
</dbReference>
<dbReference type="InterPro" id="IPR008197">
    <property type="entry name" value="WAP_dom"/>
</dbReference>
<dbReference type="InterPro" id="IPR036364">
    <property type="entry name" value="SEA_dom_sf"/>
</dbReference>
<dbReference type="Proteomes" id="UP000694844">
    <property type="component" value="Chromosome 6"/>
</dbReference>
<feature type="region of interest" description="Disordered" evidence="1">
    <location>
        <begin position="552"/>
        <end position="572"/>
    </location>
</feature>